<evidence type="ECO:0000259" key="8">
    <source>
        <dbReference type="Pfam" id="PF12704"/>
    </source>
</evidence>
<dbReference type="InterPro" id="IPR050250">
    <property type="entry name" value="Macrolide_Exporter_MacB"/>
</dbReference>
<evidence type="ECO:0000313" key="9">
    <source>
        <dbReference type="EMBL" id="MFC4874922.1"/>
    </source>
</evidence>
<dbReference type="Proteomes" id="UP001595818">
    <property type="component" value="Unassembled WGS sequence"/>
</dbReference>
<proteinExistence type="predicted"/>
<dbReference type="PANTHER" id="PTHR30572:SF18">
    <property type="entry name" value="ABC-TYPE MACROLIDE FAMILY EXPORT SYSTEM PERMEASE COMPONENT 2"/>
    <property type="match status" value="1"/>
</dbReference>
<dbReference type="EMBL" id="JBHSJJ010000024">
    <property type="protein sequence ID" value="MFC4874922.1"/>
    <property type="molecule type" value="Genomic_DNA"/>
</dbReference>
<dbReference type="InterPro" id="IPR025857">
    <property type="entry name" value="MacB_PCD"/>
</dbReference>
<feature type="transmembrane region" description="Helical" evidence="6">
    <location>
        <begin position="730"/>
        <end position="749"/>
    </location>
</feature>
<feature type="transmembrane region" description="Helical" evidence="6">
    <location>
        <begin position="291"/>
        <end position="313"/>
    </location>
</feature>
<comment type="subcellular location">
    <subcellularLocation>
        <location evidence="1">Cell membrane</location>
        <topology evidence="1">Multi-pass membrane protein</topology>
    </subcellularLocation>
</comment>
<sequence length="801" mass="90778">MWKNYFKIAWRNILKNKVRTAIHILGLAIGIAVCFVVFNVISYSYSFDTFHPRKDDIFRVTTTTRYWDQSWVNTGVPFPLSEVIAEELTGIEDITHFYTLYGTMVLVPSQEMNMGRTDKVTFADPGFFRIFQREWLAGNPEIALEHPHSVVLTESSLAKYFPDSDAGEVLGKEILYVYRDSIAVRVTGVVRDYSERTDFTFTDFISKSTLATLESKDSFNMDNWQSVNSASQLFLLLEDKRPKGDMAVGLAHIVEKYIEFEEGRSTEFFIQPLSELHFGSTYSNTGANKTFLKGILIIGMIILLIACMNFINLETAQAINRSKEVGIRKTLGSNKKQLVTQFLVETFVLIWIAIVCSLLMCELIEHYFEDYLPKEMAVNYLSLENMCFLVVLSLFLTFVPGFYPAAILGNYQPVRAMKQENVVVRGGFGIFLRKNLTVLQFTLSIAFIISVLVIHRQIQFLSNQELGFNREVVLYAQTPYKDPMKRNLNLKAQLEQQAFVKAVSLSNETIAASGLWTSSIEYGGENEKQEYEAQIKLIDKDYLEVNGVRLLAGRNIRDVSGETLVNLALVEKLGFKNPDEIIGEILDYDEDRLTVVGVTSNFHARPLREHIRPLIMYYDPELLPIVNVKLEPGTDVAEAKATLGALLKRNYPDESNEFAFLDTVIERFYNEDRKLQGIFGFASGMAVLISCMGLFGLSSFTISRRIKELSIRKVLGASVTQILQLVSREYMALMAVAFLLGSIPAWLFLDNWLLSFSFKIDMPWGLFVLAGLVALTLCLLIVGLHSLKAARKNPAEILKNE</sequence>
<reference evidence="10" key="1">
    <citation type="journal article" date="2019" name="Int. J. Syst. Evol. Microbiol.">
        <title>The Global Catalogue of Microorganisms (GCM) 10K type strain sequencing project: providing services to taxonomists for standard genome sequencing and annotation.</title>
        <authorList>
            <consortium name="The Broad Institute Genomics Platform"/>
            <consortium name="The Broad Institute Genome Sequencing Center for Infectious Disease"/>
            <person name="Wu L."/>
            <person name="Ma J."/>
        </authorList>
    </citation>
    <scope>NUCLEOTIDE SEQUENCE [LARGE SCALE GENOMIC DNA]</scope>
    <source>
        <strain evidence="10">CGMCC 4.7466</strain>
    </source>
</reference>
<evidence type="ECO:0000256" key="2">
    <source>
        <dbReference type="ARBA" id="ARBA00022475"/>
    </source>
</evidence>
<feature type="transmembrane region" description="Helical" evidence="6">
    <location>
        <begin position="342"/>
        <end position="368"/>
    </location>
</feature>
<feature type="domain" description="ABC3 transporter permease C-terminal" evidence="7">
    <location>
        <begin position="681"/>
        <end position="794"/>
    </location>
</feature>
<feature type="domain" description="ABC3 transporter permease C-terminal" evidence="7">
    <location>
        <begin position="297"/>
        <end position="411"/>
    </location>
</feature>
<protein>
    <submittedName>
        <fullName evidence="9">ABC transporter permease</fullName>
    </submittedName>
</protein>
<dbReference type="PANTHER" id="PTHR30572">
    <property type="entry name" value="MEMBRANE COMPONENT OF TRANSPORTER-RELATED"/>
    <property type="match status" value="1"/>
</dbReference>
<evidence type="ECO:0000313" key="10">
    <source>
        <dbReference type="Proteomes" id="UP001595818"/>
    </source>
</evidence>
<keyword evidence="10" id="KW-1185">Reference proteome</keyword>
<evidence type="ECO:0000256" key="4">
    <source>
        <dbReference type="ARBA" id="ARBA00022989"/>
    </source>
</evidence>
<dbReference type="Pfam" id="PF12704">
    <property type="entry name" value="MacB_PCD"/>
    <property type="match status" value="2"/>
</dbReference>
<feature type="transmembrane region" description="Helical" evidence="6">
    <location>
        <begin position="435"/>
        <end position="454"/>
    </location>
</feature>
<evidence type="ECO:0000256" key="6">
    <source>
        <dbReference type="SAM" id="Phobius"/>
    </source>
</evidence>
<dbReference type="Pfam" id="PF02687">
    <property type="entry name" value="FtsX"/>
    <property type="match status" value="2"/>
</dbReference>
<feature type="transmembrane region" description="Helical" evidence="6">
    <location>
        <begin position="678"/>
        <end position="702"/>
    </location>
</feature>
<feature type="transmembrane region" description="Helical" evidence="6">
    <location>
        <begin position="21"/>
        <end position="45"/>
    </location>
</feature>
<name>A0ABV9T901_9BACT</name>
<evidence type="ECO:0000259" key="7">
    <source>
        <dbReference type="Pfam" id="PF02687"/>
    </source>
</evidence>
<organism evidence="9 10">
    <name type="scientific">Negadavirga shengliensis</name>
    <dbReference type="NCBI Taxonomy" id="1389218"/>
    <lineage>
        <taxon>Bacteria</taxon>
        <taxon>Pseudomonadati</taxon>
        <taxon>Bacteroidota</taxon>
        <taxon>Cytophagia</taxon>
        <taxon>Cytophagales</taxon>
        <taxon>Cyclobacteriaceae</taxon>
        <taxon>Negadavirga</taxon>
    </lineage>
</organism>
<keyword evidence="4 6" id="KW-1133">Transmembrane helix</keyword>
<evidence type="ECO:0000256" key="3">
    <source>
        <dbReference type="ARBA" id="ARBA00022692"/>
    </source>
</evidence>
<feature type="transmembrane region" description="Helical" evidence="6">
    <location>
        <begin position="388"/>
        <end position="408"/>
    </location>
</feature>
<keyword evidence="5 6" id="KW-0472">Membrane</keyword>
<feature type="transmembrane region" description="Helical" evidence="6">
    <location>
        <begin position="764"/>
        <end position="784"/>
    </location>
</feature>
<feature type="domain" description="MacB-like periplasmic core" evidence="8">
    <location>
        <begin position="20"/>
        <end position="210"/>
    </location>
</feature>
<evidence type="ECO:0000256" key="1">
    <source>
        <dbReference type="ARBA" id="ARBA00004651"/>
    </source>
</evidence>
<accession>A0ABV9T901</accession>
<keyword evidence="2" id="KW-1003">Cell membrane</keyword>
<keyword evidence="3 6" id="KW-0812">Transmembrane</keyword>
<gene>
    <name evidence="9" type="ORF">ACFPFU_24675</name>
</gene>
<dbReference type="RefSeq" id="WP_377069242.1">
    <property type="nucleotide sequence ID" value="NZ_JBHSJJ010000024.1"/>
</dbReference>
<evidence type="ECO:0000256" key="5">
    <source>
        <dbReference type="ARBA" id="ARBA00023136"/>
    </source>
</evidence>
<comment type="caution">
    <text evidence="9">The sequence shown here is derived from an EMBL/GenBank/DDBJ whole genome shotgun (WGS) entry which is preliminary data.</text>
</comment>
<dbReference type="InterPro" id="IPR003838">
    <property type="entry name" value="ABC3_permease_C"/>
</dbReference>
<feature type="domain" description="MacB-like periplasmic core" evidence="8">
    <location>
        <begin position="436"/>
        <end position="644"/>
    </location>
</feature>